<evidence type="ECO:0000313" key="4">
    <source>
        <dbReference type="Proteomes" id="UP000028945"/>
    </source>
</evidence>
<reference evidence="3 4" key="1">
    <citation type="journal article" date="2014" name="BMC Genomics">
        <title>A genomic perspective on a new bacterial genus and species from the Alcaligenaceae family, Basilea psittacipulmonis.</title>
        <authorList>
            <person name="Whiteson K.L."/>
            <person name="Hernandez D."/>
            <person name="Lazarevic V."/>
            <person name="Gaia N."/>
            <person name="Farinelli L."/>
            <person name="Francois P."/>
            <person name="Pilo P."/>
            <person name="Frey J."/>
            <person name="Schrenzel J."/>
        </authorList>
    </citation>
    <scope>NUCLEOTIDE SEQUENCE [LARGE SCALE GENOMIC DNA]</scope>
    <source>
        <strain evidence="3 4">DSM 24701</strain>
    </source>
</reference>
<dbReference type="EMBL" id="CP009238">
    <property type="protein sequence ID" value="AIL32215.1"/>
    <property type="molecule type" value="Genomic_DNA"/>
</dbReference>
<keyword evidence="1" id="KW-1133">Transmembrane helix</keyword>
<dbReference type="STRING" id="1072685.IX83_01810"/>
<dbReference type="Pfam" id="PF01464">
    <property type="entry name" value="SLT"/>
    <property type="match status" value="1"/>
</dbReference>
<feature type="transmembrane region" description="Helical" evidence="1">
    <location>
        <begin position="12"/>
        <end position="33"/>
    </location>
</feature>
<proteinExistence type="predicted"/>
<evidence type="ECO:0000313" key="3">
    <source>
        <dbReference type="EMBL" id="AIL32215.1"/>
    </source>
</evidence>
<protein>
    <recommendedName>
        <fullName evidence="2">Transglycosylase SLT domain-containing protein</fullName>
    </recommendedName>
</protein>
<name>A0A077DBJ8_9BURK</name>
<feature type="domain" description="Transglycosylase SLT" evidence="2">
    <location>
        <begin position="134"/>
        <end position="211"/>
    </location>
</feature>
<keyword evidence="1" id="KW-0472">Membrane</keyword>
<evidence type="ECO:0000256" key="1">
    <source>
        <dbReference type="SAM" id="Phobius"/>
    </source>
</evidence>
<accession>A0A077DBJ8</accession>
<dbReference type="InterPro" id="IPR023346">
    <property type="entry name" value="Lysozyme-like_dom_sf"/>
</dbReference>
<gene>
    <name evidence="3" type="ORF">IX83_01810</name>
</gene>
<keyword evidence="4" id="KW-1185">Reference proteome</keyword>
<keyword evidence="1" id="KW-0812">Transmembrane</keyword>
<dbReference type="KEGG" id="bpsi:IX83_01810"/>
<dbReference type="Proteomes" id="UP000028945">
    <property type="component" value="Chromosome"/>
</dbReference>
<organism evidence="3 4">
    <name type="scientific">Basilea psittacipulmonis DSM 24701</name>
    <dbReference type="NCBI Taxonomy" id="1072685"/>
    <lineage>
        <taxon>Bacteria</taxon>
        <taxon>Pseudomonadati</taxon>
        <taxon>Pseudomonadota</taxon>
        <taxon>Betaproteobacteria</taxon>
        <taxon>Burkholderiales</taxon>
        <taxon>Alcaligenaceae</taxon>
        <taxon>Basilea</taxon>
    </lineage>
</organism>
<dbReference type="InterPro" id="IPR008258">
    <property type="entry name" value="Transglycosylase_SLT_dom_1"/>
</dbReference>
<dbReference type="SUPFAM" id="SSF53955">
    <property type="entry name" value="Lysozyme-like"/>
    <property type="match status" value="1"/>
</dbReference>
<dbReference type="Gene3D" id="1.10.530.10">
    <property type="match status" value="1"/>
</dbReference>
<dbReference type="HOGENOM" id="CLU_052471_0_0_4"/>
<evidence type="ECO:0000259" key="2">
    <source>
        <dbReference type="Pfam" id="PF01464"/>
    </source>
</evidence>
<dbReference type="AlphaFoldDB" id="A0A077DBJ8"/>
<sequence length="260" mass="28841">MTKVISNIRLYLHLSSVYIGLCVLVIMLAVWVLPTARMQVKQMYSAVVYSFNHSPFLSADVDVLTEDGELVQHQEVTEKTTAVKPGFFTRLLSHDHQKDVDVPEAQFYALRDSLVRKYKIAPAISEAIISKAFEQGKLHNLDPLLILAVIAIESRYNPFVQSSVGAQGLMQVMPDVHSDKFKNYSGSMKSALNPESNIEVGSIILRNCIRKRSTVDGGLACYVGASVPSRDGGYARKVQAERRRLALDSGMALRKNLGKD</sequence>
<dbReference type="eggNOG" id="COG0741">
    <property type="taxonomic scope" value="Bacteria"/>
</dbReference>